<dbReference type="GeneID" id="5492829"/>
<evidence type="ECO:0000313" key="2">
    <source>
        <dbReference type="Proteomes" id="UP000001312"/>
    </source>
</evidence>
<name>A7EBT0_SCLS1</name>
<evidence type="ECO:0000313" key="1">
    <source>
        <dbReference type="EMBL" id="EDN99908.1"/>
    </source>
</evidence>
<accession>A7EBT0</accession>
<gene>
    <name evidence="1" type="ORF">SS1G_02766</name>
</gene>
<dbReference type="AlphaFoldDB" id="A7EBT0"/>
<dbReference type="InParanoid" id="A7EBT0"/>
<dbReference type="KEGG" id="ssl:SS1G_02766"/>
<dbReference type="Proteomes" id="UP000001312">
    <property type="component" value="Unassembled WGS sequence"/>
</dbReference>
<protein>
    <submittedName>
        <fullName evidence="1">Uncharacterized protein</fullName>
    </submittedName>
</protein>
<dbReference type="EMBL" id="CH476623">
    <property type="protein sequence ID" value="EDN99908.1"/>
    <property type="molecule type" value="Genomic_DNA"/>
</dbReference>
<organism evidence="1 2">
    <name type="scientific">Sclerotinia sclerotiorum (strain ATCC 18683 / 1980 / Ss-1)</name>
    <name type="common">White mold</name>
    <name type="synonym">Whetzelinia sclerotiorum</name>
    <dbReference type="NCBI Taxonomy" id="665079"/>
    <lineage>
        <taxon>Eukaryota</taxon>
        <taxon>Fungi</taxon>
        <taxon>Dikarya</taxon>
        <taxon>Ascomycota</taxon>
        <taxon>Pezizomycotina</taxon>
        <taxon>Leotiomycetes</taxon>
        <taxon>Helotiales</taxon>
        <taxon>Sclerotiniaceae</taxon>
        <taxon>Sclerotinia</taxon>
    </lineage>
</organism>
<dbReference type="RefSeq" id="XP_001596546.1">
    <property type="nucleotide sequence ID" value="XM_001596496.1"/>
</dbReference>
<proteinExistence type="predicted"/>
<reference evidence="2" key="1">
    <citation type="journal article" date="2011" name="PLoS Genet.">
        <title>Genomic analysis of the necrotrophic fungal pathogens Sclerotinia sclerotiorum and Botrytis cinerea.</title>
        <authorList>
            <person name="Amselem J."/>
            <person name="Cuomo C.A."/>
            <person name="van Kan J.A."/>
            <person name="Viaud M."/>
            <person name="Benito E.P."/>
            <person name="Couloux A."/>
            <person name="Coutinho P.M."/>
            <person name="de Vries R.P."/>
            <person name="Dyer P.S."/>
            <person name="Fillinger S."/>
            <person name="Fournier E."/>
            <person name="Gout L."/>
            <person name="Hahn M."/>
            <person name="Kohn L."/>
            <person name="Lapalu N."/>
            <person name="Plummer K.M."/>
            <person name="Pradier J.M."/>
            <person name="Quevillon E."/>
            <person name="Sharon A."/>
            <person name="Simon A."/>
            <person name="ten Have A."/>
            <person name="Tudzynski B."/>
            <person name="Tudzynski P."/>
            <person name="Wincker P."/>
            <person name="Andrew M."/>
            <person name="Anthouard V."/>
            <person name="Beever R.E."/>
            <person name="Beffa R."/>
            <person name="Benoit I."/>
            <person name="Bouzid O."/>
            <person name="Brault B."/>
            <person name="Chen Z."/>
            <person name="Choquer M."/>
            <person name="Collemare J."/>
            <person name="Cotton P."/>
            <person name="Danchin E.G."/>
            <person name="Da Silva C."/>
            <person name="Gautier A."/>
            <person name="Giraud C."/>
            <person name="Giraud T."/>
            <person name="Gonzalez C."/>
            <person name="Grossetete S."/>
            <person name="Guldener U."/>
            <person name="Henrissat B."/>
            <person name="Howlett B.J."/>
            <person name="Kodira C."/>
            <person name="Kretschmer M."/>
            <person name="Lappartient A."/>
            <person name="Leroch M."/>
            <person name="Levis C."/>
            <person name="Mauceli E."/>
            <person name="Neuveglise C."/>
            <person name="Oeser B."/>
            <person name="Pearson M."/>
            <person name="Poulain J."/>
            <person name="Poussereau N."/>
            <person name="Quesneville H."/>
            <person name="Rascle C."/>
            <person name="Schumacher J."/>
            <person name="Segurens B."/>
            <person name="Sexton A."/>
            <person name="Silva E."/>
            <person name="Sirven C."/>
            <person name="Soanes D.M."/>
            <person name="Talbot N.J."/>
            <person name="Templeton M."/>
            <person name="Yandava C."/>
            <person name="Yarden O."/>
            <person name="Zeng Q."/>
            <person name="Rollins J.A."/>
            <person name="Lebrun M.H."/>
            <person name="Dickman M."/>
        </authorList>
    </citation>
    <scope>NUCLEOTIDE SEQUENCE [LARGE SCALE GENOMIC DNA]</scope>
    <source>
        <strain evidence="2">ATCC 18683 / 1980 / Ss-1</strain>
    </source>
</reference>
<sequence>MYWGTGYQEVTRGREGKASEIMYGIKCTEFKDQTMYRVGTMKGVLRVDGCTVARVDERVIN</sequence>
<dbReference type="HOGENOM" id="CLU_2924075_0_0_1"/>
<keyword evidence="2" id="KW-1185">Reference proteome</keyword>